<evidence type="ECO:0000313" key="7">
    <source>
        <dbReference type="EnsemblPlants" id="OB12G16270.1"/>
    </source>
</evidence>
<protein>
    <recommendedName>
        <fullName evidence="6">Sec39 domain-containing protein</fullName>
    </recommendedName>
</protein>
<dbReference type="GO" id="GO:0015031">
    <property type="term" value="P:protein transport"/>
    <property type="evidence" value="ECO:0007669"/>
    <property type="project" value="UniProtKB-KW"/>
</dbReference>
<keyword evidence="8" id="KW-1185">Reference proteome</keyword>
<dbReference type="RefSeq" id="XP_006663920.1">
    <property type="nucleotide sequence ID" value="XM_006663857.3"/>
</dbReference>
<dbReference type="eggNOG" id="KOG1797">
    <property type="taxonomic scope" value="Eukaryota"/>
</dbReference>
<dbReference type="PANTHER" id="PTHR15922">
    <property type="entry name" value="NEUROBLASTOMA-AMPLIFIED SEQUENCE"/>
    <property type="match status" value="1"/>
</dbReference>
<feature type="domain" description="Sec39" evidence="6">
    <location>
        <begin position="583"/>
        <end position="1215"/>
    </location>
</feature>
<evidence type="ECO:0000256" key="3">
    <source>
        <dbReference type="ARBA" id="ARBA00022824"/>
    </source>
</evidence>
<dbReference type="Pfam" id="PF08314">
    <property type="entry name" value="Sec39"/>
    <property type="match status" value="1"/>
</dbReference>
<dbReference type="Proteomes" id="UP000006038">
    <property type="component" value="Chromosome 12"/>
</dbReference>
<sequence length="2449" mass="274976">MAGEDDALYEIRRLASGSHEIPREGEGTGTSGGAGVLSYLSLQGVSRLRERWSRNSTLGWSKKSRRSAAASLFVSRNAEYVGVAVGNHIAVLRKGDGYASPFSVYMNNDRMAFFTNGAWLEAQGILGVVDDLNTLHFIKENGEALTRRTSSQLKLSYPIVDIVVHDGSSSQRPGFYIFTSDGMVHKFDYTQDHEANLQKVAMLIQDVVSTKTPQLPHSVSCVDYHQNHSLMVLVGNPNAILGSNGSSGACFLYVLHFNGNLEFSLSCPSLQFEGTFFPPKDQATFVSSGKVRISPQSKHIATLDLNGSVSIFVLANDKHSASLHPPLNGTQLIDVKDISWWTDNILMLVKEKGNISMYSISGNRIVSDDDNVLSTPQLEKARAVEGYTFVLQSSRYEGNTTFEKEMDCDSKPNLHNVSRSNQCSEMDKIFWRLISFSKITVQEMYSVFIRESRYKEALDFACQYNLDKDEVLKAQWLRSDGDIHDIESYLANIKDQIFVLSQCINKVGPTENALKALLSFGLRITDHFKFSDDSIDGSAWHCRIIRLRLLRYIDLLETFLGINMGRFAAVEYKKFRLVPLVETAIALAESGKIGALNLLFKRHPYTMSSDILHILSAIPETVSVQSYSQLLPGKSPPSVVILRDGDWVECEQMASYINTCPGQLDKSSEIKTEMLLKHSSGFSWPSIAELCEWYRNRARDIDCLSGQLENCLAIIELGCQKGIVELEPFFDDIVCLYQVVYSDELSEFVMNLATWVDLPNYEKFKIILKGAKEGTVVQRLEEKAIPFMKKKSHSSSLSNEVPGESYLVRWLKEIASQSELPICLAVFENGCGESPIHGLFNDIAEMIETAVHCIYLCSATNQWNTMSSILSKLHHKIKREKSLLASEEDCNFRDAKQALGTSVVSFDDMQHVCTRILSGLSSSGDSYSHDSRDYQLDDIESLDMLEKKLKVAEGHVEVGRLFAYYQVPKPVQFFLSAHLDEKNVKQIIRLLLSKFGRRQPVRSDNEWANMWRDLKHFQEKAFPFLDSEFMLVEFIRGLLKAGKFSLARNYLGGTSSVSLSTEKAENLVVQAAREYFFSASTLSCNEIWKARECLNLLPNSISVQAETDIIDALTVRLPYLGVTILPVQFRQVKDPMEIIRMVITSQTGAYLHFEEIIDVAKLLGLKSEEEIAAVEEAIAREAVVNGDLQLAFDLCLNLTKKGHGAVWDLCAAIARGPQLDNLDTSTRGKLLGFSLSHCDEESVGELLNAWKELDVHDKFEQLMISTGTNPPNFSIDGSSITPLPVQSVQDILDLRGDISHDSDIDHVGIVKQMLSKVCTDLSNEDAYSWESTLAENRKLLSFSTLELPWLLKLSNDEEHNGKKQSLKNDHPIKRHQLSTKIKSTNCIIHWLAVNGFSPNDDLVMSLAKSVIEPPVDEEDYVLGCSILLNLMDPFNGVKIIEEELKKQECFQEISSIMNVGMTYSSLNSFKKECSTPEQRRNLLLEKFHEKFTSIDSDELDQIDEANATFWREWKAKLEEERRLADQARMLKQVLPDIDTSQFLSGDVNYIKNVVFSFIDSVKLEKNHILKEAVKIAETYGLRRTEVLLRFLGCTLVSNCWDNNDILSEISEFRDDIVNSAKGVIDMIYSDVYPEIDGYNKQRLSYIYDILSACHSYLKRTSDVELTYPEHVHTHKFEPFQYYKVLAEECKKVSFIDGLNYKNIAGLDNLNFEHFNEEVCKNIHASTVSALADMVQVLISMYVDVLAKGLISQQGVYKHYVLGLLASLEGRTEASNSIDCEKLHAVLSEIESNYDSCKEYIRVLPATDILYIIRRYCMLCFPCNLARSNPQEPSWKKPLDALVILWIKLIDDIPVESMDACPYGRAEYLGSIRLSHCMKAFRQLLVDDKITVCQGSDAISMYVKIGLGDGIPMEISYFCRSMILSGCAFECVAQVYHGRQEHLESESVDPSNPLDLLELYGATLDDCLSDLIKGSSESQILLHKLLSSLSRSTEKHGGTLEMIRSGVWGKLISFSENMQLESQLRVYALQLMQCITGRNLKTLPNELVLQVEPWELWYEPGTGASVADNSNNPSSSITGTLVALRSTQMVTTVLPDANITPENLGTLDSAVSCFLHLSESAASVESISVLETVLEEWEQLFSSKEEYVPPQESPKETSDWSDDWDDGWEALPEELESPTKKHGSTSLSVDPLHGCWMEIIRKLVELGEQHKIVELLDRASSRHSMLIEDDEANRLLELVSAIDSLMALKIMLLLPYETTRLRCLQMVEAKMREGAVSVSSNADDQELLVLVLSSGALQKIITNVEYSKLFSHICHLVGHLARSSQKDLLVQWNNEVNAPETSKINKSLLFAKVLFPCFISELVLRGQYLLAGLVISRWMHTHPSLGLMDVVEASVRWYLDSQVAQAQQLGGTDGFLTDNGLSVNHALSTLRSNLVSLLQAALATLPNQDL</sequence>
<dbReference type="HOGENOM" id="CLU_001017_0_0_1"/>
<dbReference type="OrthoDB" id="19988at2759"/>
<dbReference type="OMA" id="WGKLISF"/>
<dbReference type="EnsemblPlants" id="OB12G16270.1">
    <property type="protein sequence ID" value="OB12G16270.1"/>
    <property type="gene ID" value="OB12G16270"/>
</dbReference>
<feature type="region of interest" description="Disordered" evidence="5">
    <location>
        <begin position="2143"/>
        <end position="2166"/>
    </location>
</feature>
<dbReference type="GO" id="GO:0006890">
    <property type="term" value="P:retrograde vesicle-mediated transport, Golgi to endoplasmic reticulum"/>
    <property type="evidence" value="ECO:0007669"/>
    <property type="project" value="InterPro"/>
</dbReference>
<evidence type="ECO:0000256" key="1">
    <source>
        <dbReference type="ARBA" id="ARBA00004240"/>
    </source>
</evidence>
<dbReference type="InterPro" id="IPR036322">
    <property type="entry name" value="WD40_repeat_dom_sf"/>
</dbReference>
<dbReference type="GeneID" id="102710541"/>
<feature type="compositionally biased region" description="Basic and acidic residues" evidence="5">
    <location>
        <begin position="2143"/>
        <end position="2157"/>
    </location>
</feature>
<evidence type="ECO:0000313" key="8">
    <source>
        <dbReference type="Proteomes" id="UP000006038"/>
    </source>
</evidence>
<name>J3NCB9_ORYBR</name>
<dbReference type="GO" id="GO:0070939">
    <property type="term" value="C:Dsl1/NZR complex"/>
    <property type="evidence" value="ECO:0007669"/>
    <property type="project" value="TreeGrafter"/>
</dbReference>
<dbReference type="STRING" id="4533.J3NCB9"/>
<reference evidence="7" key="2">
    <citation type="submission" date="2013-04" db="UniProtKB">
        <authorList>
            <consortium name="EnsemblPlants"/>
        </authorList>
    </citation>
    <scope>IDENTIFICATION</scope>
</reference>
<organism evidence="7">
    <name type="scientific">Oryza brachyantha</name>
    <name type="common">malo sina</name>
    <dbReference type="NCBI Taxonomy" id="4533"/>
    <lineage>
        <taxon>Eukaryota</taxon>
        <taxon>Viridiplantae</taxon>
        <taxon>Streptophyta</taxon>
        <taxon>Embryophyta</taxon>
        <taxon>Tracheophyta</taxon>
        <taxon>Spermatophyta</taxon>
        <taxon>Magnoliopsida</taxon>
        <taxon>Liliopsida</taxon>
        <taxon>Poales</taxon>
        <taxon>Poaceae</taxon>
        <taxon>BOP clade</taxon>
        <taxon>Oryzoideae</taxon>
        <taxon>Oryzeae</taxon>
        <taxon>Oryzinae</taxon>
        <taxon>Oryza</taxon>
    </lineage>
</organism>
<reference evidence="7" key="1">
    <citation type="journal article" date="2013" name="Nat. Commun.">
        <title>Whole-genome sequencing of Oryza brachyantha reveals mechanisms underlying Oryza genome evolution.</title>
        <authorList>
            <person name="Chen J."/>
            <person name="Huang Q."/>
            <person name="Gao D."/>
            <person name="Wang J."/>
            <person name="Lang Y."/>
            <person name="Liu T."/>
            <person name="Li B."/>
            <person name="Bai Z."/>
            <person name="Luis Goicoechea J."/>
            <person name="Liang C."/>
            <person name="Chen C."/>
            <person name="Zhang W."/>
            <person name="Sun S."/>
            <person name="Liao Y."/>
            <person name="Zhang X."/>
            <person name="Yang L."/>
            <person name="Song C."/>
            <person name="Wang M."/>
            <person name="Shi J."/>
            <person name="Liu G."/>
            <person name="Liu J."/>
            <person name="Zhou H."/>
            <person name="Zhou W."/>
            <person name="Yu Q."/>
            <person name="An N."/>
            <person name="Chen Y."/>
            <person name="Cai Q."/>
            <person name="Wang B."/>
            <person name="Liu B."/>
            <person name="Min J."/>
            <person name="Huang Y."/>
            <person name="Wu H."/>
            <person name="Li Z."/>
            <person name="Zhang Y."/>
            <person name="Yin Y."/>
            <person name="Song W."/>
            <person name="Jiang J."/>
            <person name="Jackson S.A."/>
            <person name="Wing R.A."/>
            <person name="Wang J."/>
            <person name="Chen M."/>
        </authorList>
    </citation>
    <scope>NUCLEOTIDE SEQUENCE [LARGE SCALE GENOMIC DNA]</scope>
    <source>
        <strain evidence="7">cv. IRGC 101232</strain>
    </source>
</reference>
<dbReference type="InterPro" id="IPR013244">
    <property type="entry name" value="Sec39_domain"/>
</dbReference>
<comment type="subcellular location">
    <subcellularLocation>
        <location evidence="1">Endoplasmic reticulum</location>
    </subcellularLocation>
</comment>
<dbReference type="PANTHER" id="PTHR15922:SF2">
    <property type="entry name" value="NBAS SUBUNIT OF NRZ TETHERING COMPLEX"/>
    <property type="match status" value="1"/>
</dbReference>
<dbReference type="KEGG" id="obr:102710541"/>
<dbReference type="Gramene" id="OB12G16270.1">
    <property type="protein sequence ID" value="OB12G16270.1"/>
    <property type="gene ID" value="OB12G16270"/>
</dbReference>
<evidence type="ECO:0000256" key="4">
    <source>
        <dbReference type="ARBA" id="ARBA00022927"/>
    </source>
</evidence>
<dbReference type="GO" id="GO:0000149">
    <property type="term" value="F:SNARE binding"/>
    <property type="evidence" value="ECO:0007669"/>
    <property type="project" value="TreeGrafter"/>
</dbReference>
<proteinExistence type="predicted"/>
<keyword evidence="3" id="KW-0256">Endoplasmic reticulum</keyword>
<evidence type="ECO:0000256" key="5">
    <source>
        <dbReference type="SAM" id="MobiDB-lite"/>
    </source>
</evidence>
<evidence type="ECO:0000259" key="6">
    <source>
        <dbReference type="Pfam" id="PF08314"/>
    </source>
</evidence>
<keyword evidence="4" id="KW-0653">Protein transport</keyword>
<keyword evidence="2" id="KW-0813">Transport</keyword>
<dbReference type="SUPFAM" id="SSF50978">
    <property type="entry name" value="WD40 repeat-like"/>
    <property type="match status" value="1"/>
</dbReference>
<gene>
    <name evidence="7" type="primary">LOC102710541</name>
</gene>
<accession>J3NCB9</accession>
<evidence type="ECO:0000256" key="2">
    <source>
        <dbReference type="ARBA" id="ARBA00022448"/>
    </source>
</evidence>